<keyword evidence="2" id="KW-0238">DNA-binding</keyword>
<dbReference type="Proteomes" id="UP001146670">
    <property type="component" value="Unassembled WGS sequence"/>
</dbReference>
<dbReference type="SUPFAM" id="SSF46689">
    <property type="entry name" value="Homeodomain-like"/>
    <property type="match status" value="2"/>
</dbReference>
<dbReference type="GO" id="GO:0043565">
    <property type="term" value="F:sequence-specific DNA binding"/>
    <property type="evidence" value="ECO:0007669"/>
    <property type="project" value="InterPro"/>
</dbReference>
<keyword evidence="1" id="KW-0805">Transcription regulation</keyword>
<sequence length="271" mass="31131">MTSTINSRNQICKMNIQFQSISRKKDIDQLTINAVPTENNQTSLGIVYFQSGEGTISNENHFLSCQAHQCCFLDLTADHEIKTTANGSQALILVFSLNAAFADFTFNQVMRPKSTHLESYLNEIYQEFHAGDYVLCQLLTELITTKYINQFNLQASYDSEQSLSARKVSKAKDYIHSHYDEKINLALLAEITDVNRFYLVHMFKEHTGMSPIEYLISFRVDQAKYLLQHSNLTIAKIADTVGFSSQSYFSKTFKRYTQTNPSNFRKNHNKH</sequence>
<dbReference type="GO" id="GO:0003700">
    <property type="term" value="F:DNA-binding transcription factor activity"/>
    <property type="evidence" value="ECO:0007669"/>
    <property type="project" value="InterPro"/>
</dbReference>
<dbReference type="PROSITE" id="PS01124">
    <property type="entry name" value="HTH_ARAC_FAMILY_2"/>
    <property type="match status" value="1"/>
</dbReference>
<dbReference type="Pfam" id="PF12833">
    <property type="entry name" value="HTH_18"/>
    <property type="match status" value="1"/>
</dbReference>
<evidence type="ECO:0000256" key="3">
    <source>
        <dbReference type="ARBA" id="ARBA00023163"/>
    </source>
</evidence>
<dbReference type="SMART" id="SM00342">
    <property type="entry name" value="HTH_ARAC"/>
    <property type="match status" value="1"/>
</dbReference>
<reference evidence="5" key="1">
    <citation type="submission" date="2022-12" db="EMBL/GenBank/DDBJ databases">
        <title>Description and comparative metabolic analysis of Aerococcus sp. nov., isolated from the feces of a pig.</title>
        <authorList>
            <person name="Chang Y.-H."/>
        </authorList>
    </citation>
    <scope>NUCLEOTIDE SEQUENCE</scope>
    <source>
        <strain evidence="5">YH-aer222</strain>
    </source>
</reference>
<dbReference type="InterPro" id="IPR018062">
    <property type="entry name" value="HTH_AraC-typ_CS"/>
</dbReference>
<dbReference type="PANTHER" id="PTHR43280:SF28">
    <property type="entry name" value="HTH-TYPE TRANSCRIPTIONAL ACTIVATOR RHAS"/>
    <property type="match status" value="1"/>
</dbReference>
<evidence type="ECO:0000313" key="5">
    <source>
        <dbReference type="EMBL" id="MCZ0725238.1"/>
    </source>
</evidence>
<protein>
    <submittedName>
        <fullName evidence="5">AraC family transcriptional regulator</fullName>
    </submittedName>
</protein>
<proteinExistence type="predicted"/>
<dbReference type="InterPro" id="IPR009057">
    <property type="entry name" value="Homeodomain-like_sf"/>
</dbReference>
<name>A0A9X3FM76_9LACT</name>
<feature type="domain" description="HTH araC/xylS-type" evidence="4">
    <location>
        <begin position="169"/>
        <end position="267"/>
    </location>
</feature>
<evidence type="ECO:0000256" key="1">
    <source>
        <dbReference type="ARBA" id="ARBA00023015"/>
    </source>
</evidence>
<dbReference type="InterPro" id="IPR020449">
    <property type="entry name" value="Tscrpt_reg_AraC-type_HTH"/>
</dbReference>
<accession>A0A9X3FM76</accession>
<dbReference type="EMBL" id="JAPRFR010000001">
    <property type="protein sequence ID" value="MCZ0725238.1"/>
    <property type="molecule type" value="Genomic_DNA"/>
</dbReference>
<evidence type="ECO:0000313" key="6">
    <source>
        <dbReference type="Proteomes" id="UP001146670"/>
    </source>
</evidence>
<organism evidence="5 6">
    <name type="scientific">Aerococcus kribbianus</name>
    <dbReference type="NCBI Taxonomy" id="2999064"/>
    <lineage>
        <taxon>Bacteria</taxon>
        <taxon>Bacillati</taxon>
        <taxon>Bacillota</taxon>
        <taxon>Bacilli</taxon>
        <taxon>Lactobacillales</taxon>
        <taxon>Aerococcaceae</taxon>
        <taxon>Aerococcus</taxon>
    </lineage>
</organism>
<dbReference type="RefSeq" id="WP_268751562.1">
    <property type="nucleotide sequence ID" value="NZ_JAPRFQ010000001.1"/>
</dbReference>
<evidence type="ECO:0000259" key="4">
    <source>
        <dbReference type="PROSITE" id="PS01124"/>
    </source>
</evidence>
<dbReference type="InterPro" id="IPR018060">
    <property type="entry name" value="HTH_AraC"/>
</dbReference>
<dbReference type="AlphaFoldDB" id="A0A9X3FM76"/>
<dbReference type="PANTHER" id="PTHR43280">
    <property type="entry name" value="ARAC-FAMILY TRANSCRIPTIONAL REGULATOR"/>
    <property type="match status" value="1"/>
</dbReference>
<evidence type="ECO:0000256" key="2">
    <source>
        <dbReference type="ARBA" id="ARBA00023125"/>
    </source>
</evidence>
<keyword evidence="3" id="KW-0804">Transcription</keyword>
<dbReference type="Gene3D" id="1.10.10.60">
    <property type="entry name" value="Homeodomain-like"/>
    <property type="match status" value="2"/>
</dbReference>
<dbReference type="PROSITE" id="PS00041">
    <property type="entry name" value="HTH_ARAC_FAMILY_1"/>
    <property type="match status" value="1"/>
</dbReference>
<gene>
    <name evidence="5" type="ORF">OW157_01485</name>
</gene>
<keyword evidence="6" id="KW-1185">Reference proteome</keyword>
<comment type="caution">
    <text evidence="5">The sequence shown here is derived from an EMBL/GenBank/DDBJ whole genome shotgun (WGS) entry which is preliminary data.</text>
</comment>
<dbReference type="PRINTS" id="PR00032">
    <property type="entry name" value="HTHARAC"/>
</dbReference>